<feature type="domain" description="Inner membrane protein YgaP-like transmembrane" evidence="2">
    <location>
        <begin position="1"/>
        <end position="58"/>
    </location>
</feature>
<evidence type="ECO:0000313" key="3">
    <source>
        <dbReference type="EMBL" id="HDK38192.1"/>
    </source>
</evidence>
<accession>A0A831K3V9</accession>
<gene>
    <name evidence="3" type="ORF">ENG92_04165</name>
</gene>
<name>A0A831K3V9_9GAMM</name>
<protein>
    <submittedName>
        <fullName evidence="3">DUF2892 domain-containing protein</fullName>
    </submittedName>
</protein>
<dbReference type="EMBL" id="DRCV01000184">
    <property type="protein sequence ID" value="HDK38192.1"/>
    <property type="molecule type" value="Genomic_DNA"/>
</dbReference>
<feature type="transmembrane region" description="Helical" evidence="1">
    <location>
        <begin position="12"/>
        <end position="31"/>
    </location>
</feature>
<evidence type="ECO:0000256" key="1">
    <source>
        <dbReference type="SAM" id="Phobius"/>
    </source>
</evidence>
<reference evidence="3" key="1">
    <citation type="journal article" date="2020" name="mSystems">
        <title>Genome- and Community-Level Interaction Insights into Carbon Utilization and Element Cycling Functions of Hydrothermarchaeota in Hydrothermal Sediment.</title>
        <authorList>
            <person name="Zhou Z."/>
            <person name="Liu Y."/>
            <person name="Xu W."/>
            <person name="Pan J."/>
            <person name="Luo Z.H."/>
            <person name="Li M."/>
        </authorList>
    </citation>
    <scope>NUCLEOTIDE SEQUENCE [LARGE SCALE GENOMIC DNA]</scope>
    <source>
        <strain evidence="3">HyVt-26</strain>
    </source>
</reference>
<keyword evidence="1" id="KW-0812">Transmembrane</keyword>
<dbReference type="Pfam" id="PF11127">
    <property type="entry name" value="YgaP-like_TM"/>
    <property type="match status" value="1"/>
</dbReference>
<feature type="transmembrane region" description="Helical" evidence="1">
    <location>
        <begin position="37"/>
        <end position="55"/>
    </location>
</feature>
<dbReference type="Proteomes" id="UP000885822">
    <property type="component" value="Unassembled WGS sequence"/>
</dbReference>
<evidence type="ECO:0000259" key="2">
    <source>
        <dbReference type="Pfam" id="PF11127"/>
    </source>
</evidence>
<comment type="caution">
    <text evidence="3">The sequence shown here is derived from an EMBL/GenBank/DDBJ whole genome shotgun (WGS) entry which is preliminary data.</text>
</comment>
<keyword evidence="1" id="KW-1133">Transmembrane helix</keyword>
<organism evidence="3">
    <name type="scientific">Thiolapillus brandeum</name>
    <dbReference type="NCBI Taxonomy" id="1076588"/>
    <lineage>
        <taxon>Bacteria</taxon>
        <taxon>Pseudomonadati</taxon>
        <taxon>Pseudomonadota</taxon>
        <taxon>Gammaproteobacteria</taxon>
        <taxon>Chromatiales</taxon>
        <taxon>Sedimenticolaceae</taxon>
        <taxon>Thiolapillus</taxon>
    </lineage>
</organism>
<proteinExistence type="predicted"/>
<dbReference type="AlphaFoldDB" id="A0A831K3V9"/>
<dbReference type="InterPro" id="IPR021309">
    <property type="entry name" value="YgaP-like_TM"/>
</dbReference>
<keyword evidence="1" id="KW-0472">Membrane</keyword>
<sequence length="59" mass="6378">MKANVGGIDKILRIVIGLALIGWGIYAQNWWGAVGVIPLFTALANWCPAYSIFGLSTKK</sequence>